<dbReference type="EMBL" id="CP079105">
    <property type="protein sequence ID" value="QXQ13960.1"/>
    <property type="molecule type" value="Genomic_DNA"/>
</dbReference>
<evidence type="ECO:0008006" key="3">
    <source>
        <dbReference type="Google" id="ProtNLM"/>
    </source>
</evidence>
<sequence>MRAVPMRAVDSIATYFGRRSAPLFGVLSVPADREVRAGVLICPSVGKEHAETTRGLKLFAEQLAAQGFAVLRFDYANTGESAGDQSVPEAVDNWLASIEEAADWLRSIGVPQLIAVGHRVGALLLSHTPVADAVDALVIWDPVEKGRRFLRVKTALLTVVTVTIDGSQPPPSDLVYTAGQTLHPAAAAAFAKLSLPAGVGSALRPENVLTALRDSDQTSRFAKAMADRGVQLIEIADQTRFLEPSHPSFLHFPTDEFDRIASWIDQRAEAWPTAQVEFVPHTHAVVGQARDGRPIVTRVHDLDTPDGPIMVWDTAIEGTHESAMQVVISHSLGQYPRTGPSRLWYEVVSQVAERGGRGLRYDRPTVGESGRARLSDGALMIYDDTYRRGSVAVPQSIELPPNAAIVHTGICAGAWAAAHGALAGKRLNPTAETTALLVNAQMWRLDPMKEYRAEDFGFRETDSSGIGEQDTLARQTRRKLTSAGFRSARYIHMFVPRPWWSQVAQVPMIQLPDVFLRRLADRSVDTRLVFGPVDLDMFRHYNDGPEVLRRASRPIRMDTYDMGDHTCYHVAAREAIVRNAVTVLGL</sequence>
<accession>A0ABX8S7Y6</accession>
<dbReference type="InterPro" id="IPR029058">
    <property type="entry name" value="AB_hydrolase_fold"/>
</dbReference>
<dbReference type="RefSeq" id="WP_157079856.1">
    <property type="nucleotide sequence ID" value="NZ_CBCRUZ010000006.1"/>
</dbReference>
<dbReference type="Proteomes" id="UP000887023">
    <property type="component" value="Chromosome"/>
</dbReference>
<dbReference type="Gene3D" id="3.40.50.1820">
    <property type="entry name" value="alpha/beta hydrolase"/>
    <property type="match status" value="2"/>
</dbReference>
<protein>
    <recommendedName>
        <fullName evidence="3">Serine aminopeptidase S33 domain-containing protein</fullName>
    </recommendedName>
</protein>
<proteinExistence type="predicted"/>
<evidence type="ECO:0000313" key="2">
    <source>
        <dbReference type="Proteomes" id="UP000887023"/>
    </source>
</evidence>
<dbReference type="SUPFAM" id="SSF53474">
    <property type="entry name" value="alpha/beta-Hydrolases"/>
    <property type="match status" value="2"/>
</dbReference>
<name>A0ABX8S7Y6_9ACTN</name>
<keyword evidence="2" id="KW-1185">Reference proteome</keyword>
<evidence type="ECO:0000313" key="1">
    <source>
        <dbReference type="EMBL" id="QXQ13960.1"/>
    </source>
</evidence>
<reference evidence="1" key="1">
    <citation type="submission" date="2021-07" db="EMBL/GenBank/DDBJ databases">
        <title>Candidatus Kaistella beijingensis sp. nov. isolated from a municipal wastewater treatment plant is involved in sludge foaming.</title>
        <authorList>
            <person name="Song Y."/>
            <person name="Liu S.-J."/>
        </authorList>
    </citation>
    <scope>NUCLEOTIDE SEQUENCE</scope>
    <source>
        <strain evidence="1">DSM 43998</strain>
    </source>
</reference>
<organism evidence="1 2">
    <name type="scientific">Skermania pinensis</name>
    <dbReference type="NCBI Taxonomy" id="39122"/>
    <lineage>
        <taxon>Bacteria</taxon>
        <taxon>Bacillati</taxon>
        <taxon>Actinomycetota</taxon>
        <taxon>Actinomycetes</taxon>
        <taxon>Mycobacteriales</taxon>
        <taxon>Gordoniaceae</taxon>
        <taxon>Skermania</taxon>
    </lineage>
</organism>
<gene>
    <name evidence="1" type="ORF">KV203_00310</name>
</gene>